<dbReference type="Proteomes" id="UP000299102">
    <property type="component" value="Unassembled WGS sequence"/>
</dbReference>
<reference evidence="2 3" key="1">
    <citation type="journal article" date="2019" name="Commun. Biol.">
        <title>The bagworm genome reveals a unique fibroin gene that provides high tensile strength.</title>
        <authorList>
            <person name="Kono N."/>
            <person name="Nakamura H."/>
            <person name="Ohtoshi R."/>
            <person name="Tomita M."/>
            <person name="Numata K."/>
            <person name="Arakawa K."/>
        </authorList>
    </citation>
    <scope>NUCLEOTIDE SEQUENCE [LARGE SCALE GENOMIC DNA]</scope>
</reference>
<feature type="compositionally biased region" description="Polar residues" evidence="1">
    <location>
        <begin position="42"/>
        <end position="56"/>
    </location>
</feature>
<evidence type="ECO:0000313" key="2">
    <source>
        <dbReference type="EMBL" id="GBP63687.1"/>
    </source>
</evidence>
<name>A0A4C1XN57_EUMVA</name>
<sequence>MIFVLYCYIIYNEKEKLEVSNLRKEKCAIRQNFAADTRRPIRSNTAQPQTAESQRSGAEKANTLSDIMISSHKITPYNVAVTISRAARIGRGAAPAIALHASLDSYRPRCDRLGRSRRSLTEYACEAIACAVAFRPLSVSSRGSLAPPTDIAFFPKKSYGTLPPRSDILFFSLRLRVSMVGGDHPLFGSSFAPRNAIQKNKKRRRLALRTPN</sequence>
<feature type="region of interest" description="Disordered" evidence="1">
    <location>
        <begin position="38"/>
        <end position="59"/>
    </location>
</feature>
<gene>
    <name evidence="2" type="ORF">EVAR_82047_1</name>
</gene>
<comment type="caution">
    <text evidence="2">The sequence shown here is derived from an EMBL/GenBank/DDBJ whole genome shotgun (WGS) entry which is preliminary data.</text>
</comment>
<dbReference type="AlphaFoldDB" id="A0A4C1XN57"/>
<proteinExistence type="predicted"/>
<evidence type="ECO:0000313" key="3">
    <source>
        <dbReference type="Proteomes" id="UP000299102"/>
    </source>
</evidence>
<accession>A0A4C1XN57</accession>
<protein>
    <submittedName>
        <fullName evidence="2">Uncharacterized protein</fullName>
    </submittedName>
</protein>
<dbReference type="EMBL" id="BGZK01000876">
    <property type="protein sequence ID" value="GBP63687.1"/>
    <property type="molecule type" value="Genomic_DNA"/>
</dbReference>
<organism evidence="2 3">
    <name type="scientific">Eumeta variegata</name>
    <name type="common">Bagworm moth</name>
    <name type="synonym">Eumeta japonica</name>
    <dbReference type="NCBI Taxonomy" id="151549"/>
    <lineage>
        <taxon>Eukaryota</taxon>
        <taxon>Metazoa</taxon>
        <taxon>Ecdysozoa</taxon>
        <taxon>Arthropoda</taxon>
        <taxon>Hexapoda</taxon>
        <taxon>Insecta</taxon>
        <taxon>Pterygota</taxon>
        <taxon>Neoptera</taxon>
        <taxon>Endopterygota</taxon>
        <taxon>Lepidoptera</taxon>
        <taxon>Glossata</taxon>
        <taxon>Ditrysia</taxon>
        <taxon>Tineoidea</taxon>
        <taxon>Psychidae</taxon>
        <taxon>Oiketicinae</taxon>
        <taxon>Eumeta</taxon>
    </lineage>
</organism>
<keyword evidence="3" id="KW-1185">Reference proteome</keyword>
<evidence type="ECO:0000256" key="1">
    <source>
        <dbReference type="SAM" id="MobiDB-lite"/>
    </source>
</evidence>